<dbReference type="SUPFAM" id="SSF141562">
    <property type="entry name" value="At5g01610-like"/>
    <property type="match status" value="1"/>
</dbReference>
<dbReference type="InterPro" id="IPR036758">
    <property type="entry name" value="At5g01610-like"/>
</dbReference>
<dbReference type="PANTHER" id="PTHR31676">
    <property type="entry name" value="T31J12.3 PROTEIN-RELATED"/>
    <property type="match status" value="1"/>
</dbReference>
<feature type="chain" id="PRO_5042071848" description="DUF538 family protein" evidence="1">
    <location>
        <begin position="28"/>
        <end position="159"/>
    </location>
</feature>
<evidence type="ECO:0008006" key="4">
    <source>
        <dbReference type="Google" id="ProtNLM"/>
    </source>
</evidence>
<feature type="signal peptide" evidence="1">
    <location>
        <begin position="1"/>
        <end position="27"/>
    </location>
</feature>
<comment type="caution">
    <text evidence="2">The sequence shown here is derived from an EMBL/GenBank/DDBJ whole genome shotgun (WGS) entry which is preliminary data.</text>
</comment>
<reference evidence="2" key="1">
    <citation type="submission" date="2023-07" db="EMBL/GenBank/DDBJ databases">
        <title>A chromosome-level genome assembly of Lolium multiflorum.</title>
        <authorList>
            <person name="Chen Y."/>
            <person name="Copetti D."/>
            <person name="Kolliker R."/>
            <person name="Studer B."/>
        </authorList>
    </citation>
    <scope>NUCLEOTIDE SEQUENCE</scope>
    <source>
        <strain evidence="2">02402/16</strain>
        <tissue evidence="2">Leaf</tissue>
    </source>
</reference>
<evidence type="ECO:0000313" key="3">
    <source>
        <dbReference type="Proteomes" id="UP001231189"/>
    </source>
</evidence>
<dbReference type="PANTHER" id="PTHR31676:SF155">
    <property type="entry name" value="EXPRESSED PROTEIN"/>
    <property type="match status" value="1"/>
</dbReference>
<keyword evidence="1" id="KW-0732">Signal</keyword>
<evidence type="ECO:0000256" key="1">
    <source>
        <dbReference type="SAM" id="SignalP"/>
    </source>
</evidence>
<sequence>MAKHFLPLFMAVAVAVAVSAILVTATADDLAPAPTVDPGNSTAKPTAYEMLERYGFPPGILPAGAESYDLGLDGSFQVNFPSDCSFRVSKQYKVNYSSRVAGNIQNGSISGLEGVKVKILFAWINIREVDLDGGELRMQAGSVSKSFSLDNFSTSPQCN</sequence>
<dbReference type="Gene3D" id="2.30.240.10">
    <property type="entry name" value="At5g01610-like"/>
    <property type="match status" value="1"/>
</dbReference>
<organism evidence="2 3">
    <name type="scientific">Lolium multiflorum</name>
    <name type="common">Italian ryegrass</name>
    <name type="synonym">Lolium perenne subsp. multiflorum</name>
    <dbReference type="NCBI Taxonomy" id="4521"/>
    <lineage>
        <taxon>Eukaryota</taxon>
        <taxon>Viridiplantae</taxon>
        <taxon>Streptophyta</taxon>
        <taxon>Embryophyta</taxon>
        <taxon>Tracheophyta</taxon>
        <taxon>Spermatophyta</taxon>
        <taxon>Magnoliopsida</taxon>
        <taxon>Liliopsida</taxon>
        <taxon>Poales</taxon>
        <taxon>Poaceae</taxon>
        <taxon>BOP clade</taxon>
        <taxon>Pooideae</taxon>
        <taxon>Poodae</taxon>
        <taxon>Poeae</taxon>
        <taxon>Poeae Chloroplast Group 2 (Poeae type)</taxon>
        <taxon>Loliodinae</taxon>
        <taxon>Loliinae</taxon>
        <taxon>Lolium</taxon>
    </lineage>
</organism>
<gene>
    <name evidence="2" type="ORF">QYE76_064150</name>
</gene>
<proteinExistence type="predicted"/>
<accession>A0AAD8S6Z0</accession>
<dbReference type="InterPro" id="IPR007493">
    <property type="entry name" value="DUF538"/>
</dbReference>
<name>A0AAD8S6Z0_LOLMU</name>
<dbReference type="Pfam" id="PF04398">
    <property type="entry name" value="DUF538"/>
    <property type="match status" value="1"/>
</dbReference>
<dbReference type="EMBL" id="JAUUTY010000004">
    <property type="protein sequence ID" value="KAK1646345.1"/>
    <property type="molecule type" value="Genomic_DNA"/>
</dbReference>
<keyword evidence="3" id="KW-1185">Reference proteome</keyword>
<dbReference type="AlphaFoldDB" id="A0AAD8S6Z0"/>
<dbReference type="Proteomes" id="UP001231189">
    <property type="component" value="Unassembled WGS sequence"/>
</dbReference>
<evidence type="ECO:0000313" key="2">
    <source>
        <dbReference type="EMBL" id="KAK1646345.1"/>
    </source>
</evidence>
<protein>
    <recommendedName>
        <fullName evidence="4">DUF538 family protein</fullName>
    </recommendedName>
</protein>